<comment type="subunit">
    <text evidence="6">Homodimer.</text>
</comment>
<sequence>MRYHKIPDETVRRLPIYLRGLMFSAEKGNEHISSQSLAAFVGVHSHQIRKDFSYFGDFGTPGVGYNIGKLAREIQRILRLDVIRRAALIGVGDLGSALLAYPGFRTYGLDIVAAFDADPEKIGHTINGVEVEDVSGVDSLAEREIFLAIVAVPRQVAQETVDRLVGAGIKGILNFAPCRVEAPKRVKVITLDIAMELARLPYYMPAS</sequence>
<keyword evidence="9" id="KW-1185">Reference proteome</keyword>
<feature type="DNA-binding region" description="H-T-H motif" evidence="6">
    <location>
        <begin position="16"/>
        <end position="55"/>
    </location>
</feature>
<accession>A0AAW6TXB8</accession>
<dbReference type="RefSeq" id="WP_349245701.1">
    <property type="nucleotide sequence ID" value="NZ_JASCXX010000018.1"/>
</dbReference>
<comment type="subcellular location">
    <subcellularLocation>
        <location evidence="6">Cytoplasm</location>
    </subcellularLocation>
</comment>
<evidence type="ECO:0000256" key="6">
    <source>
        <dbReference type="HAMAP-Rule" id="MF_01131"/>
    </source>
</evidence>
<keyword evidence="1 6" id="KW-0963">Cytoplasm</keyword>
<dbReference type="PANTHER" id="PTHR35786:SF1">
    <property type="entry name" value="REDOX-SENSING TRANSCRIPTIONAL REPRESSOR REX 1"/>
    <property type="match status" value="1"/>
</dbReference>
<dbReference type="PANTHER" id="PTHR35786">
    <property type="entry name" value="REDOX-SENSING TRANSCRIPTIONAL REPRESSOR REX"/>
    <property type="match status" value="1"/>
</dbReference>
<dbReference type="NCBIfam" id="NF003995">
    <property type="entry name" value="PRK05472.2-4"/>
    <property type="match status" value="1"/>
</dbReference>
<dbReference type="Gene3D" id="1.10.10.10">
    <property type="entry name" value="Winged helix-like DNA-binding domain superfamily/Winged helix DNA-binding domain"/>
    <property type="match status" value="1"/>
</dbReference>
<keyword evidence="2 6" id="KW-0678">Repressor</keyword>
<dbReference type="InterPro" id="IPR036291">
    <property type="entry name" value="NAD(P)-bd_dom_sf"/>
</dbReference>
<dbReference type="SUPFAM" id="SSF46785">
    <property type="entry name" value="Winged helix' DNA-binding domain"/>
    <property type="match status" value="1"/>
</dbReference>
<dbReference type="SMART" id="SM00881">
    <property type="entry name" value="CoA_binding"/>
    <property type="match status" value="1"/>
</dbReference>
<keyword evidence="4 6" id="KW-0238">DNA-binding</keyword>
<dbReference type="InterPro" id="IPR036388">
    <property type="entry name" value="WH-like_DNA-bd_sf"/>
</dbReference>
<evidence type="ECO:0000256" key="1">
    <source>
        <dbReference type="ARBA" id="ARBA00022490"/>
    </source>
</evidence>
<dbReference type="InterPro" id="IPR036390">
    <property type="entry name" value="WH_DNA-bd_sf"/>
</dbReference>
<organism evidence="8 9">
    <name type="scientific">Anaerobaca lacustris</name>
    <dbReference type="NCBI Taxonomy" id="3044600"/>
    <lineage>
        <taxon>Bacteria</taxon>
        <taxon>Pseudomonadati</taxon>
        <taxon>Planctomycetota</taxon>
        <taxon>Phycisphaerae</taxon>
        <taxon>Sedimentisphaerales</taxon>
        <taxon>Anaerobacaceae</taxon>
        <taxon>Anaerobaca</taxon>
    </lineage>
</organism>
<evidence type="ECO:0000313" key="8">
    <source>
        <dbReference type="EMBL" id="MDI6450292.1"/>
    </source>
</evidence>
<evidence type="ECO:0000259" key="7">
    <source>
        <dbReference type="SMART" id="SM00881"/>
    </source>
</evidence>
<keyword evidence="5 6" id="KW-0804">Transcription</keyword>
<comment type="function">
    <text evidence="6">Modulates transcription in response to changes in cellular NADH/NAD(+) redox state.</text>
</comment>
<dbReference type="GO" id="GO:0045892">
    <property type="term" value="P:negative regulation of DNA-templated transcription"/>
    <property type="evidence" value="ECO:0007669"/>
    <property type="project" value="InterPro"/>
</dbReference>
<dbReference type="Pfam" id="PF06971">
    <property type="entry name" value="Put_DNA-bind_N"/>
    <property type="match status" value="1"/>
</dbReference>
<keyword evidence="3 6" id="KW-0805">Transcription regulation</keyword>
<dbReference type="GO" id="GO:0003677">
    <property type="term" value="F:DNA binding"/>
    <property type="evidence" value="ECO:0007669"/>
    <property type="project" value="UniProtKB-UniRule"/>
</dbReference>
<dbReference type="GO" id="GO:0051775">
    <property type="term" value="P:response to redox state"/>
    <property type="evidence" value="ECO:0007669"/>
    <property type="project" value="InterPro"/>
</dbReference>
<evidence type="ECO:0000256" key="4">
    <source>
        <dbReference type="ARBA" id="ARBA00023125"/>
    </source>
</evidence>
<keyword evidence="6" id="KW-0520">NAD</keyword>
<evidence type="ECO:0000256" key="3">
    <source>
        <dbReference type="ARBA" id="ARBA00023015"/>
    </source>
</evidence>
<dbReference type="NCBIfam" id="NF003996">
    <property type="entry name" value="PRK05472.2-5"/>
    <property type="match status" value="1"/>
</dbReference>
<feature type="binding site" evidence="6">
    <location>
        <begin position="90"/>
        <end position="95"/>
    </location>
    <ligand>
        <name>NAD(+)</name>
        <dbReference type="ChEBI" id="CHEBI:57540"/>
    </ligand>
</feature>
<dbReference type="InterPro" id="IPR009718">
    <property type="entry name" value="Rex_DNA-bd_C_dom"/>
</dbReference>
<dbReference type="InterPro" id="IPR003781">
    <property type="entry name" value="CoA-bd"/>
</dbReference>
<dbReference type="AlphaFoldDB" id="A0AAW6TXB8"/>
<proteinExistence type="inferred from homology"/>
<comment type="similarity">
    <text evidence="6">Belongs to the transcriptional regulatory Rex family.</text>
</comment>
<dbReference type="Proteomes" id="UP001431776">
    <property type="component" value="Unassembled WGS sequence"/>
</dbReference>
<gene>
    <name evidence="6" type="primary">rex</name>
    <name evidence="8" type="ORF">QJ522_14625</name>
</gene>
<reference evidence="8" key="1">
    <citation type="submission" date="2023-05" db="EMBL/GenBank/DDBJ databases">
        <title>Anaerotaeda fermentans gen. nov., sp. nov., a novel anaerobic planctomycete of the new family within the order Sedimentisphaerales isolated from Taman Peninsula, Russia.</title>
        <authorList>
            <person name="Khomyakova M.A."/>
            <person name="Merkel A.Y."/>
            <person name="Slobodkin A.I."/>
        </authorList>
    </citation>
    <scope>NUCLEOTIDE SEQUENCE</scope>
    <source>
        <strain evidence="8">M17dextr</strain>
    </source>
</reference>
<name>A0AAW6TXB8_9BACT</name>
<protein>
    <recommendedName>
        <fullName evidence="6">Redox-sensing transcriptional repressor Rex</fullName>
    </recommendedName>
</protein>
<dbReference type="GO" id="GO:0003700">
    <property type="term" value="F:DNA-binding transcription factor activity"/>
    <property type="evidence" value="ECO:0007669"/>
    <property type="project" value="UniProtKB-UniRule"/>
</dbReference>
<comment type="caution">
    <text evidence="8">The sequence shown here is derived from an EMBL/GenBank/DDBJ whole genome shotgun (WGS) entry which is preliminary data.</text>
</comment>
<dbReference type="NCBIfam" id="NF003994">
    <property type="entry name" value="PRK05472.2-3"/>
    <property type="match status" value="1"/>
</dbReference>
<dbReference type="GO" id="GO:0005737">
    <property type="term" value="C:cytoplasm"/>
    <property type="evidence" value="ECO:0007669"/>
    <property type="project" value="UniProtKB-SubCell"/>
</dbReference>
<dbReference type="Pfam" id="PF02629">
    <property type="entry name" value="CoA_binding"/>
    <property type="match status" value="1"/>
</dbReference>
<dbReference type="Gene3D" id="3.40.50.720">
    <property type="entry name" value="NAD(P)-binding Rossmann-like Domain"/>
    <property type="match status" value="1"/>
</dbReference>
<evidence type="ECO:0000256" key="2">
    <source>
        <dbReference type="ARBA" id="ARBA00022491"/>
    </source>
</evidence>
<dbReference type="EMBL" id="JASCXX010000018">
    <property type="protein sequence ID" value="MDI6450292.1"/>
    <property type="molecule type" value="Genomic_DNA"/>
</dbReference>
<feature type="domain" description="CoA-binding" evidence="7">
    <location>
        <begin position="79"/>
        <end position="179"/>
    </location>
</feature>
<evidence type="ECO:0000256" key="5">
    <source>
        <dbReference type="ARBA" id="ARBA00023163"/>
    </source>
</evidence>
<dbReference type="NCBIfam" id="NF003989">
    <property type="entry name" value="PRK05472.1-3"/>
    <property type="match status" value="1"/>
</dbReference>
<dbReference type="HAMAP" id="MF_01131">
    <property type="entry name" value="Rex"/>
    <property type="match status" value="1"/>
</dbReference>
<dbReference type="InterPro" id="IPR022876">
    <property type="entry name" value="Tscrpt_rep_Rex"/>
</dbReference>
<evidence type="ECO:0000313" key="9">
    <source>
        <dbReference type="Proteomes" id="UP001431776"/>
    </source>
</evidence>
<dbReference type="SUPFAM" id="SSF51735">
    <property type="entry name" value="NAD(P)-binding Rossmann-fold domains"/>
    <property type="match status" value="1"/>
</dbReference>